<feature type="region of interest" description="Disordered" evidence="3">
    <location>
        <begin position="646"/>
        <end position="669"/>
    </location>
</feature>
<keyword evidence="2" id="KW-0539">Nucleus</keyword>
<organism evidence="5 6">
    <name type="scientific">Turnera subulata</name>
    <dbReference type="NCBI Taxonomy" id="218843"/>
    <lineage>
        <taxon>Eukaryota</taxon>
        <taxon>Viridiplantae</taxon>
        <taxon>Streptophyta</taxon>
        <taxon>Embryophyta</taxon>
        <taxon>Tracheophyta</taxon>
        <taxon>Spermatophyta</taxon>
        <taxon>Magnoliopsida</taxon>
        <taxon>eudicotyledons</taxon>
        <taxon>Gunneridae</taxon>
        <taxon>Pentapetalae</taxon>
        <taxon>rosids</taxon>
        <taxon>fabids</taxon>
        <taxon>Malpighiales</taxon>
        <taxon>Passifloraceae</taxon>
        <taxon>Turnera</taxon>
    </lineage>
</organism>
<dbReference type="EMBL" id="JAKUCV010005646">
    <property type="protein sequence ID" value="KAJ4830394.1"/>
    <property type="molecule type" value="Genomic_DNA"/>
</dbReference>
<feature type="region of interest" description="Disordered" evidence="3">
    <location>
        <begin position="1"/>
        <end position="42"/>
    </location>
</feature>
<evidence type="ECO:0000313" key="5">
    <source>
        <dbReference type="EMBL" id="KAJ4830394.1"/>
    </source>
</evidence>
<dbReference type="OrthoDB" id="614844at2759"/>
<dbReference type="GO" id="GO:0008270">
    <property type="term" value="F:zinc ion binding"/>
    <property type="evidence" value="ECO:0007669"/>
    <property type="project" value="InterPro"/>
</dbReference>
<dbReference type="Pfam" id="PF07967">
    <property type="entry name" value="zf-C3HC"/>
    <property type="match status" value="1"/>
</dbReference>
<dbReference type="GO" id="GO:0005634">
    <property type="term" value="C:nucleus"/>
    <property type="evidence" value="ECO:0007669"/>
    <property type="project" value="UniProtKB-SubCell"/>
</dbReference>
<dbReference type="InterPro" id="IPR012935">
    <property type="entry name" value="NuBaID_N"/>
</dbReference>
<name>A0A9Q0FGL0_9ROSI</name>
<protein>
    <recommendedName>
        <fullName evidence="4">C3HC-type domain-containing protein</fullName>
    </recommendedName>
</protein>
<reference evidence="5" key="1">
    <citation type="submission" date="2022-02" db="EMBL/GenBank/DDBJ databases">
        <authorList>
            <person name="Henning P.M."/>
            <person name="McCubbin A.G."/>
            <person name="Shore J.S."/>
        </authorList>
    </citation>
    <scope>NUCLEOTIDE SEQUENCE</scope>
    <source>
        <strain evidence="5">F60SS</strain>
        <tissue evidence="5">Leaves</tissue>
    </source>
</reference>
<feature type="compositionally biased region" description="Low complexity" evidence="3">
    <location>
        <begin position="655"/>
        <end position="664"/>
    </location>
</feature>
<feature type="region of interest" description="Disordered" evidence="3">
    <location>
        <begin position="391"/>
        <end position="417"/>
    </location>
</feature>
<dbReference type="PANTHER" id="PTHR15835:SF6">
    <property type="entry name" value="ZINC FINGER C3HC-TYPE PROTEIN 1"/>
    <property type="match status" value="1"/>
</dbReference>
<feature type="compositionally biased region" description="Polar residues" evidence="3">
    <location>
        <begin position="21"/>
        <end position="32"/>
    </location>
</feature>
<accession>A0A9Q0FGL0</accession>
<comment type="caution">
    <text evidence="5">The sequence shown here is derived from an EMBL/GenBank/DDBJ whole genome shotgun (WGS) entry which is preliminary data.</text>
</comment>
<gene>
    <name evidence="5" type="ORF">Tsubulata_033983</name>
</gene>
<feature type="region of interest" description="Disordered" evidence="3">
    <location>
        <begin position="453"/>
        <end position="491"/>
    </location>
</feature>
<feature type="compositionally biased region" description="Basic and acidic residues" evidence="3">
    <location>
        <begin position="1"/>
        <end position="17"/>
    </location>
</feature>
<evidence type="ECO:0000259" key="4">
    <source>
        <dbReference type="Pfam" id="PF07967"/>
    </source>
</evidence>
<reference evidence="5" key="2">
    <citation type="journal article" date="2023" name="Plants (Basel)">
        <title>Annotation of the Turnera subulata (Passifloraceae) Draft Genome Reveals the S-Locus Evolved after the Divergence of Turneroideae from Passifloroideae in a Stepwise Manner.</title>
        <authorList>
            <person name="Henning P.M."/>
            <person name="Roalson E.H."/>
            <person name="Mir W."/>
            <person name="McCubbin A.G."/>
            <person name="Shore J.S."/>
        </authorList>
    </citation>
    <scope>NUCLEOTIDE SEQUENCE</scope>
    <source>
        <strain evidence="5">F60SS</strain>
    </source>
</reference>
<feature type="region of interest" description="Disordered" evidence="3">
    <location>
        <begin position="306"/>
        <end position="326"/>
    </location>
</feature>
<feature type="domain" description="C3HC-type" evidence="4">
    <location>
        <begin position="69"/>
        <end position="205"/>
    </location>
</feature>
<feature type="compositionally biased region" description="Basic and acidic residues" evidence="3">
    <location>
        <begin position="468"/>
        <end position="488"/>
    </location>
</feature>
<dbReference type="Proteomes" id="UP001141552">
    <property type="component" value="Unassembled WGS sequence"/>
</dbReference>
<dbReference type="PANTHER" id="PTHR15835">
    <property type="entry name" value="NUCLEAR-INTERACTING PARTNER OF ALK"/>
    <property type="match status" value="1"/>
</dbReference>
<dbReference type="AlphaFoldDB" id="A0A9Q0FGL0"/>
<keyword evidence="6" id="KW-1185">Reference proteome</keyword>
<proteinExistence type="predicted"/>
<comment type="subcellular location">
    <subcellularLocation>
        <location evidence="1">Nucleus</location>
    </subcellularLocation>
</comment>
<evidence type="ECO:0000256" key="3">
    <source>
        <dbReference type="SAM" id="MobiDB-lite"/>
    </source>
</evidence>
<evidence type="ECO:0000256" key="1">
    <source>
        <dbReference type="ARBA" id="ARBA00004123"/>
    </source>
</evidence>
<evidence type="ECO:0000256" key="2">
    <source>
        <dbReference type="ARBA" id="ARBA00023242"/>
    </source>
</evidence>
<evidence type="ECO:0000313" key="6">
    <source>
        <dbReference type="Proteomes" id="UP001141552"/>
    </source>
</evidence>
<sequence length="690" mass="74708">MAEDPEKRFHSIMDKLFHAPKSTNSSSSSGVQLTRGRKRPNPETALALVEPNTRGSSLRLASSAPACRPWDRGDLMRRLATFKSMTWFAKPKVVSAVNCARRGWINVDMDTIACEACGARLFFTTPASWSQQQGMHCLFTSYFLIEKAALVFSLQLDKGHKLLCPWIDNACEERLAEFPPTPLEVLVETFRERYVALSQLLALPVISSSAIERMRSPQLEEFLRQPLVLEYGSGLADDAQIASPEDRDQAGSANLYYQAQKLLSLCGWEPRALPYVVDRKDITKDADGCSSSSMVTSGHNRSIDVRSGAMGGSLVSKEDTGSRGESYADPNSIVLDCRLCGASVGLWTFSMVPQPIEFFRVVGSTEVSERNSGQDSSGVDQVGIRGGFGVSSSHGTLSHRPSDSTLTIAGGPPPTKQNFKATISLPIIGRNLRARFSHDSNFRDHSLDNVHMSSEGAEVTGPATPPETARHDTFVERPNESTPDRSDQSEMLPAKAAGSLVSTVGVSAGSQVSGTSVPDPDASLIIGNGNDALVTIAFDDIFLEGQEFDISCSNNTICMVDSGEKATSSDIQKAVVAQEKGQGVVKDGTKIPETGTVAYGTGKELRQPALDKAMEFDPVKQHRHFCPWILSTNSGAPGWQQTLAALQRQKEPSDPKTSSPPSSSFIKVDDPITSVRKLFMSPSAKRLKPT</sequence>